<accession>A0A345CWD8</accession>
<protein>
    <submittedName>
        <fullName evidence="1">Uncharacterized protein</fullName>
    </submittedName>
</protein>
<dbReference type="EMBL" id="CP013970">
    <property type="protein sequence ID" value="AXF77755.1"/>
    <property type="molecule type" value="Genomic_DNA"/>
</dbReference>
<dbReference type="AlphaFoldDB" id="A0A345CWD8"/>
<name>A0A345CWD8_9GAMM</name>
<dbReference type="Proteomes" id="UP000264980">
    <property type="component" value="Chromosome"/>
</dbReference>
<reference evidence="1 2" key="1">
    <citation type="submission" date="2016-01" db="EMBL/GenBank/DDBJ databases">
        <authorList>
            <person name="Oliw E.H."/>
        </authorList>
    </citation>
    <scope>NUCLEOTIDE SEQUENCE [LARGE SCALE GENOMIC DNA]</scope>
    <source>
        <strain evidence="1 2">MDcuke</strain>
    </source>
</reference>
<sequence length="268" mass="30076">MSEEMQRYNDEIKWRNDAINCLIRAINGLELNAEEEFLPEMIQDAIQTVRSQRHTVLILSARQILEAAEFAGLDVCVDPVNDELDEEYCIRTGMIAASPHEGLEPYEGPLIESLLYPEEGAVPLSGDQPFKEYEPVIDEGFLRQAAQCNGWPGELASRLLVAAEIGQWIVGEDTGLSSLTMASIWLGAKSGQFSFPRDPSDFGRCWRLVEQIPAIRDAFPRIGAVYPPIAPYLEHWEELSFLYKTALDRGTGKAPELYQQMIALRKSA</sequence>
<dbReference type="RefSeq" id="WP_233479564.1">
    <property type="nucleotide sequence ID" value="NZ_CP013970.1"/>
</dbReference>
<evidence type="ECO:0000313" key="1">
    <source>
        <dbReference type="EMBL" id="AXF77755.1"/>
    </source>
</evidence>
<gene>
    <name evidence="1" type="ORF">AV903_19655</name>
</gene>
<evidence type="ECO:0000313" key="2">
    <source>
        <dbReference type="Proteomes" id="UP000264980"/>
    </source>
</evidence>
<proteinExistence type="predicted"/>
<organism evidence="1 2">
    <name type="scientific">Erwinia tracheiphila</name>
    <dbReference type="NCBI Taxonomy" id="65700"/>
    <lineage>
        <taxon>Bacteria</taxon>
        <taxon>Pseudomonadati</taxon>
        <taxon>Pseudomonadota</taxon>
        <taxon>Gammaproteobacteria</taxon>
        <taxon>Enterobacterales</taxon>
        <taxon>Erwiniaceae</taxon>
        <taxon>Erwinia</taxon>
    </lineage>
</organism>